<dbReference type="Pfam" id="PF00931">
    <property type="entry name" value="NB-ARC"/>
    <property type="match status" value="1"/>
</dbReference>
<comment type="caution">
    <text evidence="2">The sequence shown here is derived from an EMBL/GenBank/DDBJ whole genome shotgun (WGS) entry which is preliminary data.</text>
</comment>
<dbReference type="AlphaFoldDB" id="A0A2S9YU57"/>
<accession>A0A2S9YU57</accession>
<dbReference type="Proteomes" id="UP000238823">
    <property type="component" value="Unassembled WGS sequence"/>
</dbReference>
<sequence length="860" mass="95151">MSEEDSIREVSLAGELGEWKRIADTLSLGQGFALYFILVTSSDSEATVVEWLRREAIRSGLEWTELWALGSDETSSPAPVHALLAEDSRRRLTVLRTLTASRRDVGALERCFQELNPRRDVIVQRHDGPLVIVCRPDGLRRIVDVAPDLYSVYSAYFRFDALSDPEQRTQPSWLVLAHEAVGLTGLDPSFRCWDEHAIPSFLEQLPELPDSLLGRASELSALSSTLASGSNRLRVSGVAGVGKSTLVATAIRQCEHQWEGVYWINGLSMFRARDVLYEIVRALAPAPERPPAAQLDLERRYRELTAQTPVLVVVDDARLNLSLPAPSGRSKIVEIIEAVDPVGDSFHVAPLSRAVELELWTAFGGGEMPRLHELTKGVPAATKLLAAATQTPHRDRLALDRAGGLSEWTRVVTDALGSDAWVLFVSLASYRCHSPWTPRQPRRALFLLAEGAGMLDEVLQELKRSGLVTEREAQLRVTETGFADDSMHRPTFLEPFWESFTGDLNQLTRFDRQELAFVVRRALASTDPDDADHAENYLRSLSSAAIDAATAVVGPASDAARLLARIAALHEPAEARSAYFVRAIQAALAGGSLDRVDAWLQQLDDVAGSAAKLRFLVALRKADRAAARAALYRWETLDTQLSFDDPGRRVLRRVIAAADPPDPADLSFAEQLLALASVNTDTFDEAAVRFGESWRGGSAILEHFVASARCWIHLSASRWEQARVQLEQAETAARAWGDPHALLRCVLLGVEYEMARGDVERAAQLVPEARRRAEELLGPLHPGTLELLARGVVIYDEVARLHDADEAAQACWRRVEYLDDVPSRVLLVLRSWFEAQGNEARADRISTRWQAQLGRSTTRS</sequence>
<evidence type="ECO:0000259" key="1">
    <source>
        <dbReference type="Pfam" id="PF00931"/>
    </source>
</evidence>
<reference evidence="2 3" key="1">
    <citation type="submission" date="2018-03" db="EMBL/GenBank/DDBJ databases">
        <title>Draft Genome Sequences of the Obligatory Marine Myxobacteria Enhygromyxa salina SWB007.</title>
        <authorList>
            <person name="Poehlein A."/>
            <person name="Moghaddam J.A."/>
            <person name="Harms H."/>
            <person name="Alanjari M."/>
            <person name="Koenig G.M."/>
            <person name="Daniel R."/>
            <person name="Schaeberle T.F."/>
        </authorList>
    </citation>
    <scope>NUCLEOTIDE SEQUENCE [LARGE SCALE GENOMIC DNA]</scope>
    <source>
        <strain evidence="2 3">SWB007</strain>
    </source>
</reference>
<dbReference type="InterPro" id="IPR002182">
    <property type="entry name" value="NB-ARC"/>
</dbReference>
<dbReference type="EMBL" id="PVNL01000041">
    <property type="protein sequence ID" value="PRQ08569.1"/>
    <property type="molecule type" value="Genomic_DNA"/>
</dbReference>
<evidence type="ECO:0000313" key="2">
    <source>
        <dbReference type="EMBL" id="PRQ08569.1"/>
    </source>
</evidence>
<dbReference type="Gene3D" id="3.40.50.300">
    <property type="entry name" value="P-loop containing nucleotide triphosphate hydrolases"/>
    <property type="match status" value="1"/>
</dbReference>
<organism evidence="2 3">
    <name type="scientific">Enhygromyxa salina</name>
    <dbReference type="NCBI Taxonomy" id="215803"/>
    <lineage>
        <taxon>Bacteria</taxon>
        <taxon>Pseudomonadati</taxon>
        <taxon>Myxococcota</taxon>
        <taxon>Polyangia</taxon>
        <taxon>Nannocystales</taxon>
        <taxon>Nannocystaceae</taxon>
        <taxon>Enhygromyxa</taxon>
    </lineage>
</organism>
<evidence type="ECO:0000313" key="3">
    <source>
        <dbReference type="Proteomes" id="UP000238823"/>
    </source>
</evidence>
<proteinExistence type="predicted"/>
<dbReference type="SUPFAM" id="SSF52540">
    <property type="entry name" value="P-loop containing nucleoside triphosphate hydrolases"/>
    <property type="match status" value="1"/>
</dbReference>
<dbReference type="RefSeq" id="WP_106088874.1">
    <property type="nucleotide sequence ID" value="NZ_PVNL01000041.1"/>
</dbReference>
<dbReference type="GO" id="GO:0043531">
    <property type="term" value="F:ADP binding"/>
    <property type="evidence" value="ECO:0007669"/>
    <property type="project" value="InterPro"/>
</dbReference>
<dbReference type="InterPro" id="IPR027417">
    <property type="entry name" value="P-loop_NTPase"/>
</dbReference>
<gene>
    <name evidence="2" type="ORF">ENSA7_18550</name>
</gene>
<name>A0A2S9YU57_9BACT</name>
<feature type="domain" description="NB-ARC" evidence="1">
    <location>
        <begin position="229"/>
        <end position="316"/>
    </location>
</feature>
<protein>
    <recommendedName>
        <fullName evidence="1">NB-ARC domain-containing protein</fullName>
    </recommendedName>
</protein>